<dbReference type="Proteomes" id="UP001373714">
    <property type="component" value="Unassembled WGS sequence"/>
</dbReference>
<comment type="caution">
    <text evidence="1">The sequence shown here is derived from an EMBL/GenBank/DDBJ whole genome shotgun (WGS) entry which is preliminary data.</text>
</comment>
<dbReference type="EMBL" id="JAVHNS010000013">
    <property type="protein sequence ID" value="KAK6337293.1"/>
    <property type="molecule type" value="Genomic_DNA"/>
</dbReference>
<dbReference type="InterPro" id="IPR031755">
    <property type="entry name" value="Inhibitor_I66"/>
</dbReference>
<keyword evidence="2" id="KW-1185">Reference proteome</keyword>
<evidence type="ECO:0000313" key="2">
    <source>
        <dbReference type="Proteomes" id="UP001373714"/>
    </source>
</evidence>
<accession>A0AAV9UB97</accession>
<proteinExistence type="predicted"/>
<name>A0AAV9UB97_9PEZI</name>
<gene>
    <name evidence="1" type="ORF">TWF730_002699</name>
</gene>
<sequence>MSLEGGIYTIKCKLQDDFVGRHLVEDRSLNPKPVYALVDSTEPPQWLVEKSEEGYLLCNRGGHATTIESKLFAVLGQDEALEKWAIEAQPHQGDNLYTIKKTDDSAGWIQTTEVGTEPDSFVINVGPLTVRESLPVQYLPSSLFEFVPVIDIEQ</sequence>
<dbReference type="CDD" id="cd23428">
    <property type="entry name" value="beta-trefoil_Ricin_SPI"/>
    <property type="match status" value="1"/>
</dbReference>
<dbReference type="Pfam" id="PF16850">
    <property type="entry name" value="Inhibitor_I66"/>
    <property type="match status" value="1"/>
</dbReference>
<dbReference type="Gene3D" id="2.80.10.50">
    <property type="match status" value="1"/>
</dbReference>
<evidence type="ECO:0000313" key="1">
    <source>
        <dbReference type="EMBL" id="KAK6337293.1"/>
    </source>
</evidence>
<dbReference type="GO" id="GO:0004867">
    <property type="term" value="F:serine-type endopeptidase inhibitor activity"/>
    <property type="evidence" value="ECO:0007669"/>
    <property type="project" value="InterPro"/>
</dbReference>
<protein>
    <submittedName>
        <fullName evidence="1">Uncharacterized protein</fullName>
    </submittedName>
</protein>
<organism evidence="1 2">
    <name type="scientific">Orbilia blumenaviensis</name>
    <dbReference type="NCBI Taxonomy" id="1796055"/>
    <lineage>
        <taxon>Eukaryota</taxon>
        <taxon>Fungi</taxon>
        <taxon>Dikarya</taxon>
        <taxon>Ascomycota</taxon>
        <taxon>Pezizomycotina</taxon>
        <taxon>Orbiliomycetes</taxon>
        <taxon>Orbiliales</taxon>
        <taxon>Orbiliaceae</taxon>
        <taxon>Orbilia</taxon>
    </lineage>
</organism>
<reference evidence="1 2" key="1">
    <citation type="submission" date="2019-10" db="EMBL/GenBank/DDBJ databases">
        <authorList>
            <person name="Palmer J.M."/>
        </authorList>
    </citation>
    <scope>NUCLEOTIDE SEQUENCE [LARGE SCALE GENOMIC DNA]</scope>
    <source>
        <strain evidence="1 2">TWF730</strain>
    </source>
</reference>
<dbReference type="AlphaFoldDB" id="A0AAV9UB97"/>